<evidence type="ECO:0000259" key="6">
    <source>
        <dbReference type="Pfam" id="PF01397"/>
    </source>
</evidence>
<evidence type="ECO:0000313" key="7">
    <source>
        <dbReference type="EMBL" id="PKI26370.1"/>
    </source>
</evidence>
<evidence type="ECO:0000256" key="1">
    <source>
        <dbReference type="ARBA" id="ARBA00001936"/>
    </source>
</evidence>
<dbReference type="PANTHER" id="PTHR31225:SF245">
    <property type="entry name" value="(-)-ALPHA-TERPINEOL SYNTHASE-LIKE"/>
    <property type="match status" value="1"/>
</dbReference>
<dbReference type="GO" id="GO:0010333">
    <property type="term" value="F:terpene synthase activity"/>
    <property type="evidence" value="ECO:0007669"/>
    <property type="project" value="InterPro"/>
</dbReference>
<keyword evidence="4" id="KW-0464">Manganese</keyword>
<dbReference type="InterPro" id="IPR050148">
    <property type="entry name" value="Terpene_synthase-like"/>
</dbReference>
<dbReference type="InterPro" id="IPR036965">
    <property type="entry name" value="Terpene_synth_N_sf"/>
</dbReference>
<dbReference type="PANTHER" id="PTHR31225">
    <property type="entry name" value="OS04G0344100 PROTEIN-RELATED"/>
    <property type="match status" value="1"/>
</dbReference>
<evidence type="ECO:0000256" key="4">
    <source>
        <dbReference type="ARBA" id="ARBA00023211"/>
    </source>
</evidence>
<dbReference type="InterPro" id="IPR008930">
    <property type="entry name" value="Terpenoid_cyclase/PrenylTrfase"/>
</dbReference>
<evidence type="ECO:0000313" key="8">
    <source>
        <dbReference type="Proteomes" id="UP000233551"/>
    </source>
</evidence>
<dbReference type="Proteomes" id="UP000233551">
    <property type="component" value="Unassembled WGS sequence"/>
</dbReference>
<keyword evidence="3" id="KW-0460">Magnesium</keyword>
<dbReference type="EMBL" id="PGOL01030797">
    <property type="protein sequence ID" value="PKI26370.1"/>
    <property type="molecule type" value="Genomic_DNA"/>
</dbReference>
<dbReference type="STRING" id="22663.A0A2I0HG73"/>
<comment type="caution">
    <text evidence="7">The sequence shown here is derived from an EMBL/GenBank/DDBJ whole genome shotgun (WGS) entry which is preliminary data.</text>
</comment>
<reference evidence="7 8" key="1">
    <citation type="submission" date="2017-11" db="EMBL/GenBank/DDBJ databases">
        <title>De-novo sequencing of pomegranate (Punica granatum L.) genome.</title>
        <authorList>
            <person name="Akparov Z."/>
            <person name="Amiraslanov A."/>
            <person name="Hajiyeva S."/>
            <person name="Abbasov M."/>
            <person name="Kaur K."/>
            <person name="Hamwieh A."/>
            <person name="Solovyev V."/>
            <person name="Salamov A."/>
            <person name="Braich B."/>
            <person name="Kosarev P."/>
            <person name="Mahmoud A."/>
            <person name="Hajiyev E."/>
            <person name="Babayeva S."/>
            <person name="Izzatullayeva V."/>
            <person name="Mammadov A."/>
            <person name="Mammadov A."/>
            <person name="Sharifova S."/>
            <person name="Ojaghi J."/>
            <person name="Eynullazada K."/>
            <person name="Bayramov B."/>
            <person name="Abdulazimova A."/>
            <person name="Shahmuradov I."/>
        </authorList>
    </citation>
    <scope>NUCLEOTIDE SEQUENCE [LARGE SCALE GENOMIC DNA]</scope>
    <source>
        <strain evidence="8">cv. AG2017</strain>
        <tissue evidence="7">Leaf</tissue>
    </source>
</reference>
<keyword evidence="8" id="KW-1185">Reference proteome</keyword>
<name>A0A2I0HG73_PUNGR</name>
<comment type="cofactor">
    <cofactor evidence="1">
        <name>Mn(2+)</name>
        <dbReference type="ChEBI" id="CHEBI:29035"/>
    </cofactor>
</comment>
<dbReference type="AlphaFoldDB" id="A0A2I0HG73"/>
<proteinExistence type="predicted"/>
<dbReference type="GO" id="GO:0016114">
    <property type="term" value="P:terpenoid biosynthetic process"/>
    <property type="evidence" value="ECO:0007669"/>
    <property type="project" value="InterPro"/>
</dbReference>
<feature type="non-terminal residue" evidence="7">
    <location>
        <position position="79"/>
    </location>
</feature>
<sequence>MKDDVRGLIAQLMDPLAMLELIDAIQRLGLEYHFKREIKCTLDSVHEHTNANRFQYGELHAATLRFRLLRQHGYYEMPQ</sequence>
<protein>
    <recommendedName>
        <fullName evidence="6">Terpene synthase N-terminal domain-containing protein</fullName>
    </recommendedName>
</protein>
<evidence type="ECO:0000256" key="2">
    <source>
        <dbReference type="ARBA" id="ARBA00001946"/>
    </source>
</evidence>
<gene>
    <name evidence="7" type="ORF">CRG98_048941</name>
</gene>
<feature type="domain" description="Terpene synthase N-terminal" evidence="6">
    <location>
        <begin position="2"/>
        <end position="75"/>
    </location>
</feature>
<keyword evidence="5" id="KW-0456">Lyase</keyword>
<dbReference type="SUPFAM" id="SSF48239">
    <property type="entry name" value="Terpenoid cyclases/Protein prenyltransferases"/>
    <property type="match status" value="1"/>
</dbReference>
<dbReference type="Pfam" id="PF01397">
    <property type="entry name" value="Terpene_synth"/>
    <property type="match status" value="1"/>
</dbReference>
<comment type="cofactor">
    <cofactor evidence="2">
        <name>Mg(2+)</name>
        <dbReference type="ChEBI" id="CHEBI:18420"/>
    </cofactor>
</comment>
<accession>A0A2I0HG73</accession>
<dbReference type="Gene3D" id="1.50.10.130">
    <property type="entry name" value="Terpene synthase, N-terminal domain"/>
    <property type="match status" value="1"/>
</dbReference>
<organism evidence="7 8">
    <name type="scientific">Punica granatum</name>
    <name type="common">Pomegranate</name>
    <dbReference type="NCBI Taxonomy" id="22663"/>
    <lineage>
        <taxon>Eukaryota</taxon>
        <taxon>Viridiplantae</taxon>
        <taxon>Streptophyta</taxon>
        <taxon>Embryophyta</taxon>
        <taxon>Tracheophyta</taxon>
        <taxon>Spermatophyta</taxon>
        <taxon>Magnoliopsida</taxon>
        <taxon>eudicotyledons</taxon>
        <taxon>Gunneridae</taxon>
        <taxon>Pentapetalae</taxon>
        <taxon>rosids</taxon>
        <taxon>malvids</taxon>
        <taxon>Myrtales</taxon>
        <taxon>Lythraceae</taxon>
        <taxon>Punica</taxon>
    </lineage>
</organism>
<dbReference type="InterPro" id="IPR001906">
    <property type="entry name" value="Terpene_synth_N"/>
</dbReference>
<evidence type="ECO:0000256" key="3">
    <source>
        <dbReference type="ARBA" id="ARBA00022842"/>
    </source>
</evidence>
<evidence type="ECO:0000256" key="5">
    <source>
        <dbReference type="ARBA" id="ARBA00023239"/>
    </source>
</evidence>